<evidence type="ECO:0000256" key="12">
    <source>
        <dbReference type="ARBA" id="ARBA00032533"/>
    </source>
</evidence>
<keyword evidence="5" id="KW-0808">Transferase</keyword>
<reference evidence="15" key="1">
    <citation type="submission" date="2015-11" db="EMBL/GenBank/DDBJ databases">
        <title>De novo transcriptome assembly of four potential Pierce s Disease insect vectors from Arizona vineyards.</title>
        <authorList>
            <person name="Tassone E.E."/>
        </authorList>
    </citation>
    <scope>NUCLEOTIDE SEQUENCE</scope>
</reference>
<evidence type="ECO:0000256" key="10">
    <source>
        <dbReference type="ARBA" id="ARBA00023242"/>
    </source>
</evidence>
<dbReference type="PANTHER" id="PTHR21330">
    <property type="entry name" value="E3 SUMO-PROTEIN LIGASE NSE2"/>
    <property type="match status" value="1"/>
</dbReference>
<evidence type="ECO:0000256" key="4">
    <source>
        <dbReference type="ARBA" id="ARBA00020923"/>
    </source>
</evidence>
<gene>
    <name evidence="15" type="ORF">g.17874</name>
</gene>
<proteinExistence type="inferred from homology"/>
<sequence>MTDSVENDRKNMFKEAVRNVEFCAELVIKQLEGEERNAQLKELERVMMEYCDLDNNWRLEKRIVSEIEKSLTEECNINKIDEMYANLREKQINSDPRKHEWFLNLEKKIKEWMQTEDPDCDILSTGVTQSLLDPFTKVQMKDPVKNTCCGHSYERITILSFLKSKKEMRCPVVGCRYQGYFNESHLEDDRELLRQLKHLEDK</sequence>
<keyword evidence="10" id="KW-0539">Nucleus</keyword>
<dbReference type="AlphaFoldDB" id="A0A1B6G2A9"/>
<dbReference type="SUPFAM" id="SSF57850">
    <property type="entry name" value="RING/U-box"/>
    <property type="match status" value="1"/>
</dbReference>
<evidence type="ECO:0000256" key="13">
    <source>
        <dbReference type="PROSITE-ProRule" id="PRU00452"/>
    </source>
</evidence>
<evidence type="ECO:0000256" key="2">
    <source>
        <dbReference type="ARBA" id="ARBA00004718"/>
    </source>
</evidence>
<dbReference type="PANTHER" id="PTHR21330:SF1">
    <property type="entry name" value="E3 SUMO-PROTEIN LIGASE NSE2"/>
    <property type="match status" value="1"/>
</dbReference>
<evidence type="ECO:0000256" key="5">
    <source>
        <dbReference type="ARBA" id="ARBA00022679"/>
    </source>
</evidence>
<evidence type="ECO:0000256" key="3">
    <source>
        <dbReference type="ARBA" id="ARBA00008212"/>
    </source>
</evidence>
<feature type="domain" description="SP-RING-type" evidence="14">
    <location>
        <begin position="118"/>
        <end position="201"/>
    </location>
</feature>
<evidence type="ECO:0000256" key="8">
    <source>
        <dbReference type="ARBA" id="ARBA00022786"/>
    </source>
</evidence>
<dbReference type="InterPro" id="IPR026846">
    <property type="entry name" value="Nse2(Mms21)"/>
</dbReference>
<dbReference type="GO" id="GO:0008270">
    <property type="term" value="F:zinc ion binding"/>
    <property type="evidence" value="ECO:0007669"/>
    <property type="project" value="UniProtKB-KW"/>
</dbReference>
<organism evidence="15">
    <name type="scientific">Cuerna arida</name>
    <dbReference type="NCBI Taxonomy" id="1464854"/>
    <lineage>
        <taxon>Eukaryota</taxon>
        <taxon>Metazoa</taxon>
        <taxon>Ecdysozoa</taxon>
        <taxon>Arthropoda</taxon>
        <taxon>Hexapoda</taxon>
        <taxon>Insecta</taxon>
        <taxon>Pterygota</taxon>
        <taxon>Neoptera</taxon>
        <taxon>Paraneoptera</taxon>
        <taxon>Hemiptera</taxon>
        <taxon>Auchenorrhyncha</taxon>
        <taxon>Membracoidea</taxon>
        <taxon>Cicadellidae</taxon>
        <taxon>Cicadellinae</taxon>
        <taxon>Proconiini</taxon>
        <taxon>Cuerna</taxon>
    </lineage>
</organism>
<evidence type="ECO:0000256" key="7">
    <source>
        <dbReference type="ARBA" id="ARBA00022771"/>
    </source>
</evidence>
<dbReference type="GO" id="GO:0000724">
    <property type="term" value="P:double-strand break repair via homologous recombination"/>
    <property type="evidence" value="ECO:0007669"/>
    <property type="project" value="InterPro"/>
</dbReference>
<dbReference type="InterPro" id="IPR013083">
    <property type="entry name" value="Znf_RING/FYVE/PHD"/>
</dbReference>
<keyword evidence="9" id="KW-0862">Zinc</keyword>
<comment type="subcellular location">
    <subcellularLocation>
        <location evidence="1">Nucleus</location>
    </subcellularLocation>
</comment>
<evidence type="ECO:0000259" key="14">
    <source>
        <dbReference type="PROSITE" id="PS51044"/>
    </source>
</evidence>
<comment type="similarity">
    <text evidence="3">Belongs to the NSE2 family.</text>
</comment>
<dbReference type="GO" id="GO:0005634">
    <property type="term" value="C:nucleus"/>
    <property type="evidence" value="ECO:0007669"/>
    <property type="project" value="UniProtKB-SubCell"/>
</dbReference>
<dbReference type="PROSITE" id="PS51044">
    <property type="entry name" value="ZF_SP_RING"/>
    <property type="match status" value="1"/>
</dbReference>
<dbReference type="Gene3D" id="3.30.40.10">
    <property type="entry name" value="Zinc/RING finger domain, C3HC4 (zinc finger)"/>
    <property type="match status" value="1"/>
</dbReference>
<evidence type="ECO:0000256" key="9">
    <source>
        <dbReference type="ARBA" id="ARBA00022833"/>
    </source>
</evidence>
<evidence type="ECO:0000313" key="15">
    <source>
        <dbReference type="EMBL" id="JAS56575.1"/>
    </source>
</evidence>
<dbReference type="GO" id="GO:0061665">
    <property type="term" value="F:SUMO ligase activity"/>
    <property type="evidence" value="ECO:0007669"/>
    <property type="project" value="TreeGrafter"/>
</dbReference>
<keyword evidence="6" id="KW-0479">Metal-binding</keyword>
<dbReference type="EMBL" id="GECZ01013194">
    <property type="protein sequence ID" value="JAS56575.1"/>
    <property type="molecule type" value="Transcribed_RNA"/>
</dbReference>
<accession>A0A1B6G2A9</accession>
<evidence type="ECO:0000256" key="6">
    <source>
        <dbReference type="ARBA" id="ARBA00022723"/>
    </source>
</evidence>
<evidence type="ECO:0000256" key="1">
    <source>
        <dbReference type="ARBA" id="ARBA00004123"/>
    </source>
</evidence>
<comment type="pathway">
    <text evidence="2">Protein modification; protein sumoylation.</text>
</comment>
<dbReference type="UniPathway" id="UPA00886"/>
<name>A0A1B6G2A9_9HEMI</name>
<keyword evidence="8" id="KW-0833">Ubl conjugation pathway</keyword>
<dbReference type="GO" id="GO:0016925">
    <property type="term" value="P:protein sumoylation"/>
    <property type="evidence" value="ECO:0007669"/>
    <property type="project" value="UniProtKB-UniPathway"/>
</dbReference>
<dbReference type="Pfam" id="PF11789">
    <property type="entry name" value="zf-Nse"/>
    <property type="match status" value="1"/>
</dbReference>
<keyword evidence="7 13" id="KW-0863">Zinc-finger</keyword>
<dbReference type="InterPro" id="IPR004181">
    <property type="entry name" value="Znf_MIZ"/>
</dbReference>
<dbReference type="CDD" id="cd16651">
    <property type="entry name" value="SPL-RING_NSE2"/>
    <property type="match status" value="1"/>
</dbReference>
<evidence type="ECO:0000256" key="11">
    <source>
        <dbReference type="ARBA" id="ARBA00031731"/>
    </source>
</evidence>
<dbReference type="GO" id="GO:0030915">
    <property type="term" value="C:Smc5-Smc6 complex"/>
    <property type="evidence" value="ECO:0007669"/>
    <property type="project" value="InterPro"/>
</dbReference>
<protein>
    <recommendedName>
        <fullName evidence="4">E3 SUMO-protein ligase NSE2</fullName>
    </recommendedName>
    <alternativeName>
        <fullName evidence="11">E3 SUMO-protein transferase NSE2</fullName>
    </alternativeName>
    <alternativeName>
        <fullName evidence="12">Non-structural maintenance of chromosomes element 2 homolog</fullName>
    </alternativeName>
</protein>